<feature type="non-terminal residue" evidence="1">
    <location>
        <position position="1"/>
    </location>
</feature>
<dbReference type="AlphaFoldDB" id="A0A0C9YAZ0"/>
<organism evidence="1 2">
    <name type="scientific">Pisolithus microcarpus 441</name>
    <dbReference type="NCBI Taxonomy" id="765257"/>
    <lineage>
        <taxon>Eukaryota</taxon>
        <taxon>Fungi</taxon>
        <taxon>Dikarya</taxon>
        <taxon>Basidiomycota</taxon>
        <taxon>Agaricomycotina</taxon>
        <taxon>Agaricomycetes</taxon>
        <taxon>Agaricomycetidae</taxon>
        <taxon>Boletales</taxon>
        <taxon>Sclerodermatineae</taxon>
        <taxon>Pisolithaceae</taxon>
        <taxon>Pisolithus</taxon>
    </lineage>
</organism>
<evidence type="ECO:0000313" key="1">
    <source>
        <dbReference type="EMBL" id="KIK13976.1"/>
    </source>
</evidence>
<accession>A0A0C9YAZ0</accession>
<evidence type="ECO:0000313" key="2">
    <source>
        <dbReference type="Proteomes" id="UP000054018"/>
    </source>
</evidence>
<sequence>PPSSSSPIADPERARALLRELTASLGDAPGSQELLASLEVRLPFFLARSSNPLFFSLNFS</sequence>
<name>A0A0C9YAZ0_9AGAM</name>
<gene>
    <name evidence="1" type="ORF">PISMIDRAFT_688263</name>
</gene>
<keyword evidence="2" id="KW-1185">Reference proteome</keyword>
<reference evidence="2" key="2">
    <citation type="submission" date="2015-01" db="EMBL/GenBank/DDBJ databases">
        <title>Evolutionary Origins and Diversification of the Mycorrhizal Mutualists.</title>
        <authorList>
            <consortium name="DOE Joint Genome Institute"/>
            <consortium name="Mycorrhizal Genomics Consortium"/>
            <person name="Kohler A."/>
            <person name="Kuo A."/>
            <person name="Nagy L.G."/>
            <person name="Floudas D."/>
            <person name="Copeland A."/>
            <person name="Barry K.W."/>
            <person name="Cichocki N."/>
            <person name="Veneault-Fourrey C."/>
            <person name="LaButti K."/>
            <person name="Lindquist E.A."/>
            <person name="Lipzen A."/>
            <person name="Lundell T."/>
            <person name="Morin E."/>
            <person name="Murat C."/>
            <person name="Riley R."/>
            <person name="Ohm R."/>
            <person name="Sun H."/>
            <person name="Tunlid A."/>
            <person name="Henrissat B."/>
            <person name="Grigoriev I.V."/>
            <person name="Hibbett D.S."/>
            <person name="Martin F."/>
        </authorList>
    </citation>
    <scope>NUCLEOTIDE SEQUENCE [LARGE SCALE GENOMIC DNA]</scope>
    <source>
        <strain evidence="2">441</strain>
    </source>
</reference>
<reference evidence="1 2" key="1">
    <citation type="submission" date="2014-04" db="EMBL/GenBank/DDBJ databases">
        <authorList>
            <consortium name="DOE Joint Genome Institute"/>
            <person name="Kuo A."/>
            <person name="Kohler A."/>
            <person name="Costa M.D."/>
            <person name="Nagy L.G."/>
            <person name="Floudas D."/>
            <person name="Copeland A."/>
            <person name="Barry K.W."/>
            <person name="Cichocki N."/>
            <person name="Veneault-Fourrey C."/>
            <person name="LaButti K."/>
            <person name="Lindquist E.A."/>
            <person name="Lipzen A."/>
            <person name="Lundell T."/>
            <person name="Morin E."/>
            <person name="Murat C."/>
            <person name="Sun H."/>
            <person name="Tunlid A."/>
            <person name="Henrissat B."/>
            <person name="Grigoriev I.V."/>
            <person name="Hibbett D.S."/>
            <person name="Martin F."/>
            <person name="Nordberg H.P."/>
            <person name="Cantor M.N."/>
            <person name="Hua S.X."/>
        </authorList>
    </citation>
    <scope>NUCLEOTIDE SEQUENCE [LARGE SCALE GENOMIC DNA]</scope>
    <source>
        <strain evidence="1 2">441</strain>
    </source>
</reference>
<dbReference type="HOGENOM" id="CLU_2948233_0_0_1"/>
<proteinExistence type="predicted"/>
<protein>
    <submittedName>
        <fullName evidence="1">Uncharacterized protein</fullName>
    </submittedName>
</protein>
<dbReference type="Proteomes" id="UP000054018">
    <property type="component" value="Unassembled WGS sequence"/>
</dbReference>
<dbReference type="EMBL" id="KN833962">
    <property type="protein sequence ID" value="KIK13976.1"/>
    <property type="molecule type" value="Genomic_DNA"/>
</dbReference>